<dbReference type="EMBL" id="JQCL01000001">
    <property type="protein sequence ID" value="KRO14942.1"/>
    <property type="molecule type" value="Genomic_DNA"/>
</dbReference>
<keyword evidence="3" id="KW-0812">Transmembrane</keyword>
<dbReference type="InterPro" id="IPR050491">
    <property type="entry name" value="AmpC-like"/>
</dbReference>
<protein>
    <submittedName>
        <fullName evidence="5">Penicillin-binding protein</fullName>
    </submittedName>
</protein>
<dbReference type="PATRIC" id="fig|942150.3.peg.1859"/>
<proteinExistence type="predicted"/>
<dbReference type="PANTHER" id="PTHR46825">
    <property type="entry name" value="D-ALANYL-D-ALANINE-CARBOXYPEPTIDASE/ENDOPEPTIDASE AMPH"/>
    <property type="match status" value="1"/>
</dbReference>
<gene>
    <name evidence="5" type="ORF">IV64_GL001788</name>
</gene>
<keyword evidence="3" id="KW-1133">Transmembrane helix</keyword>
<dbReference type="InterPro" id="IPR012338">
    <property type="entry name" value="Beta-lactam/transpept-like"/>
</dbReference>
<dbReference type="PANTHER" id="PTHR46825:SF11">
    <property type="entry name" value="PENICILLIN-BINDING PROTEIN 4"/>
    <property type="match status" value="1"/>
</dbReference>
<dbReference type="OrthoDB" id="2157616at2"/>
<organism evidence="5 6">
    <name type="scientific">Lactiplantibacillus xiangfangensis</name>
    <dbReference type="NCBI Taxonomy" id="942150"/>
    <lineage>
        <taxon>Bacteria</taxon>
        <taxon>Bacillati</taxon>
        <taxon>Bacillota</taxon>
        <taxon>Bacilli</taxon>
        <taxon>Lactobacillales</taxon>
        <taxon>Lactobacillaceae</taxon>
        <taxon>Lactiplantibacillus</taxon>
    </lineage>
</organism>
<keyword evidence="6" id="KW-1185">Reference proteome</keyword>
<sequence>MMHFPRRSEWYYLTLSLVILGGIGLAFFMITNRFNADRTDTKASPTTVITRAKSRQHRTKHTGKPLPTVVKNTNIDQYLTKLHFSGTALVVRNHQVILRKAYGERDRTAKTPNETTTPYYIGSAQKAIIATAILQLQDHHKLKVTDPIATYFPDFPNGHKITLKNLLNHTSGIVGHHETSTAMTPAALVKDIEKQGIRAQPGQWHYLDSNYTVLAYLVEKLSGQSLMTYLQKNIFQPAGMTETGTYQTFDQIPNHSVGYQVKNGHYVHPQLGDLSQLFGVGNLYMPVDDMYRFDHALMTGHLISKEARKAMFTPGSSSTYGMGFYCNPGSYSSHGIVSGWNVANSFSPSGLTYVVIMTNIQNNITSFGHVTGNIYGLLNQADADTANNPAKN</sequence>
<dbReference type="Pfam" id="PF00144">
    <property type="entry name" value="Beta-lactamase"/>
    <property type="match status" value="1"/>
</dbReference>
<comment type="subcellular location">
    <subcellularLocation>
        <location evidence="1">Membrane</location>
    </subcellularLocation>
</comment>
<evidence type="ECO:0000256" key="2">
    <source>
        <dbReference type="ARBA" id="ARBA00023136"/>
    </source>
</evidence>
<keyword evidence="2 3" id="KW-0472">Membrane</keyword>
<comment type="caution">
    <text evidence="5">The sequence shown here is derived from an EMBL/GenBank/DDBJ whole genome shotgun (WGS) entry which is preliminary data.</text>
</comment>
<accession>A0A0R2MMJ2</accession>
<feature type="domain" description="Beta-lactamase-related" evidence="4">
    <location>
        <begin position="74"/>
        <end position="366"/>
    </location>
</feature>
<evidence type="ECO:0000256" key="1">
    <source>
        <dbReference type="ARBA" id="ARBA00004370"/>
    </source>
</evidence>
<feature type="transmembrane region" description="Helical" evidence="3">
    <location>
        <begin position="12"/>
        <end position="30"/>
    </location>
</feature>
<dbReference type="AlphaFoldDB" id="A0A0R2MMJ2"/>
<dbReference type="Proteomes" id="UP000051783">
    <property type="component" value="Unassembled WGS sequence"/>
</dbReference>
<dbReference type="InterPro" id="IPR001466">
    <property type="entry name" value="Beta-lactam-related"/>
</dbReference>
<evidence type="ECO:0000259" key="4">
    <source>
        <dbReference type="Pfam" id="PF00144"/>
    </source>
</evidence>
<evidence type="ECO:0000256" key="3">
    <source>
        <dbReference type="SAM" id="Phobius"/>
    </source>
</evidence>
<evidence type="ECO:0000313" key="6">
    <source>
        <dbReference type="Proteomes" id="UP000051783"/>
    </source>
</evidence>
<name>A0A0R2MMJ2_9LACO</name>
<dbReference type="Gene3D" id="3.40.710.10">
    <property type="entry name" value="DD-peptidase/beta-lactamase superfamily"/>
    <property type="match status" value="1"/>
</dbReference>
<dbReference type="GO" id="GO:0016020">
    <property type="term" value="C:membrane"/>
    <property type="evidence" value="ECO:0007669"/>
    <property type="project" value="UniProtKB-SubCell"/>
</dbReference>
<reference evidence="5 6" key="1">
    <citation type="journal article" date="2015" name="Genome Announc.">
        <title>Expanding the biotechnology potential of lactobacilli through comparative genomics of 213 strains and associated genera.</title>
        <authorList>
            <person name="Sun Z."/>
            <person name="Harris H.M."/>
            <person name="McCann A."/>
            <person name="Guo C."/>
            <person name="Argimon S."/>
            <person name="Zhang W."/>
            <person name="Yang X."/>
            <person name="Jeffery I.B."/>
            <person name="Cooney J.C."/>
            <person name="Kagawa T.F."/>
            <person name="Liu W."/>
            <person name="Song Y."/>
            <person name="Salvetti E."/>
            <person name="Wrobel A."/>
            <person name="Rasinkangas P."/>
            <person name="Parkhill J."/>
            <person name="Rea M.C."/>
            <person name="O'Sullivan O."/>
            <person name="Ritari J."/>
            <person name="Douillard F.P."/>
            <person name="Paul Ross R."/>
            <person name="Yang R."/>
            <person name="Briner A.E."/>
            <person name="Felis G.E."/>
            <person name="de Vos W.M."/>
            <person name="Barrangou R."/>
            <person name="Klaenhammer T.R."/>
            <person name="Caufield P.W."/>
            <person name="Cui Y."/>
            <person name="Zhang H."/>
            <person name="O'Toole P.W."/>
        </authorList>
    </citation>
    <scope>NUCLEOTIDE SEQUENCE [LARGE SCALE GENOMIC DNA]</scope>
    <source>
        <strain evidence="5 6">LMG 26013</strain>
    </source>
</reference>
<dbReference type="STRING" id="942150.IV64_GL001788"/>
<dbReference type="RefSeq" id="WP_083491514.1">
    <property type="nucleotide sequence ID" value="NZ_JQCL01000001.1"/>
</dbReference>
<dbReference type="SUPFAM" id="SSF56601">
    <property type="entry name" value="beta-lactamase/transpeptidase-like"/>
    <property type="match status" value="1"/>
</dbReference>
<evidence type="ECO:0000313" key="5">
    <source>
        <dbReference type="EMBL" id="KRO14942.1"/>
    </source>
</evidence>